<dbReference type="Pfam" id="PF00023">
    <property type="entry name" value="Ank"/>
    <property type="match status" value="2"/>
</dbReference>
<accession>A0AAI9YQM2</accession>
<feature type="repeat" description="ANK" evidence="3">
    <location>
        <begin position="1120"/>
        <end position="1142"/>
    </location>
</feature>
<dbReference type="InterPro" id="IPR002110">
    <property type="entry name" value="Ankyrin_rpt"/>
</dbReference>
<feature type="repeat" description="ANK" evidence="3">
    <location>
        <begin position="987"/>
        <end position="1019"/>
    </location>
</feature>
<evidence type="ECO:0000256" key="2">
    <source>
        <dbReference type="ARBA" id="ARBA00023043"/>
    </source>
</evidence>
<dbReference type="Pfam" id="PF14479">
    <property type="entry name" value="HeLo"/>
    <property type="match status" value="1"/>
</dbReference>
<feature type="domain" description="NACHT" evidence="4">
    <location>
        <begin position="278"/>
        <end position="386"/>
    </location>
</feature>
<feature type="repeat" description="ANK" evidence="3">
    <location>
        <begin position="822"/>
        <end position="854"/>
    </location>
</feature>
<dbReference type="Gene3D" id="1.20.120.1020">
    <property type="entry name" value="Prion-inhibition and propagation, HeLo domain"/>
    <property type="match status" value="1"/>
</dbReference>
<keyword evidence="2 3" id="KW-0040">ANK repeat</keyword>
<dbReference type="InterPro" id="IPR038305">
    <property type="entry name" value="HeLo_sf"/>
</dbReference>
<dbReference type="InterPro" id="IPR029498">
    <property type="entry name" value="HeLo_dom"/>
</dbReference>
<keyword evidence="1" id="KW-0677">Repeat</keyword>
<dbReference type="InterPro" id="IPR027417">
    <property type="entry name" value="P-loop_NTPase"/>
</dbReference>
<dbReference type="GeneID" id="85342998"/>
<dbReference type="InterPro" id="IPR036770">
    <property type="entry name" value="Ankyrin_rpt-contain_sf"/>
</dbReference>
<dbReference type="PROSITE" id="PS50837">
    <property type="entry name" value="NACHT"/>
    <property type="match status" value="1"/>
</dbReference>
<dbReference type="PRINTS" id="PR01415">
    <property type="entry name" value="ANKYRIN"/>
</dbReference>
<evidence type="ECO:0000259" key="4">
    <source>
        <dbReference type="PROSITE" id="PS50837"/>
    </source>
</evidence>
<name>A0AAI9YQM2_9PEZI</name>
<feature type="repeat" description="ANK" evidence="3">
    <location>
        <begin position="1087"/>
        <end position="1119"/>
    </location>
</feature>
<sequence length="1324" mass="147663">MTMEPVGLAVGIAGLAGILSTCLDVIERVDIYKDFDRDSRSLAVQLDVEKLRLKKWACDVGYRQGKLSNDHHTALNDPQVRLMAVELLSVIKAICGDVTTSELGLDENLATVTRGIQSLPKSSESRRQKLVWSLRGKARRTSQVENLGVLVQHLHNLVPPDSSFPGGEATNKSNETCAYGIGVSLRPRPFELKHNDDIEKQTWLRELRQTLSRLEREMEAETRRDLRAWLACPPPNDLFPEAKERRINGTCDWIIDRPEFVEWLALNEACKIVDDTERLLWVNGPAGFGKTVLCARIIEHLRSISQTPVVYFFLSSEFESRDNPYAAIRAWVHQMASSDQTTYQLVREKWLAQNEQFATETEIVSIFREILQVVPGAILVLDGLDECTWLGKAPHDGKSLGRFLNTVIGAITNTASRLLVVSRDEPEIRSAMMCSKNCEELKIDSEDVQSDVARYARSIVDKKLPRKDEATREGVSKMLADRSNGQLLWVKLHEDSLRSWKNKKQLEDAINEIPSGLDHVYERNWTRISKLPEPIRKRAYSLLQWAAFALRPLTVNEISEAMLIDEEDFNFPEDELPDEVDDDFIESEIQIPCGSLLEVRGTSSNSNRGSRTVHLTHFSVKQHFLCNISSQSLSIRMNSQVLNELQQNSRLAKLCLRYINSQYFWDFEEKINSTVQMESTQEENLQVSVKGSFRHYAASSWYQHSTVGYEEDEELTVLMMNLFDELNPSWEMWRDLFEKYSVELGLGADSSTEPHHASPLHYAARLGFTELASCLIHDEKHHVNAKAPFGRTALEIAGNAGNLTLSKILLDAGADFSMSNHTGSTPLIEASYNGAYEVIELLLDRGADCEKTSNYNWTALHVASYYGHLDVVALLLRRGANVTVANDGGWTPLNVASHCGHFDVIELLLDNGAEILTRSNDGWSPLNTASQFGHLDIVNLLLRKGADVHHANLSKWSSIHFASDGGHYEIVNMLLGAGADVAAVTNNSTTPLHIASSRGHLEVVELLLDNGADSNAVDDSQWTPIFLASSCGHEKVAKLLLSRCDDVSRANKAGMVPLYSASAAVNSKLAELLLSDSRNDGSLRAYAGWTLLHEASYNGRVGVIELLLAEGVDVGLTDERGWTPLHAAALSGHTEVAELLLQSPRCSTHVQDNSGRTPVFYASARGHYELIQILTTQNRLDLQITDQYGSTPLSAACRNGHEEAVKYLLSVDEGSFESPDGLGRSSMWWARKSGSTQVIQSVLQHALRLKIHVPENNELGAQGANFDCDSAWCDICMTCTFLDEQAFYTCNLCDGGDFVICLECKDLGLECQDASHCWTFQEPY</sequence>
<dbReference type="SUPFAM" id="SSF48403">
    <property type="entry name" value="Ankyrin repeat"/>
    <property type="match status" value="2"/>
</dbReference>
<dbReference type="EMBL" id="MOOE01000012">
    <property type="protein sequence ID" value="KAK1519647.1"/>
    <property type="molecule type" value="Genomic_DNA"/>
</dbReference>
<evidence type="ECO:0000313" key="5">
    <source>
        <dbReference type="EMBL" id="KAK1519647.1"/>
    </source>
</evidence>
<dbReference type="Pfam" id="PF24883">
    <property type="entry name" value="NPHP3_N"/>
    <property type="match status" value="1"/>
</dbReference>
<keyword evidence="6" id="KW-1185">Reference proteome</keyword>
<organism evidence="5 6">
    <name type="scientific">Colletotrichum costaricense</name>
    <dbReference type="NCBI Taxonomy" id="1209916"/>
    <lineage>
        <taxon>Eukaryota</taxon>
        <taxon>Fungi</taxon>
        <taxon>Dikarya</taxon>
        <taxon>Ascomycota</taxon>
        <taxon>Pezizomycotina</taxon>
        <taxon>Sordariomycetes</taxon>
        <taxon>Hypocreomycetidae</taxon>
        <taxon>Glomerellales</taxon>
        <taxon>Glomerellaceae</taxon>
        <taxon>Colletotrichum</taxon>
        <taxon>Colletotrichum acutatum species complex</taxon>
    </lineage>
</organism>
<evidence type="ECO:0000313" key="6">
    <source>
        <dbReference type="Proteomes" id="UP001240678"/>
    </source>
</evidence>
<feature type="repeat" description="ANK" evidence="3">
    <location>
        <begin position="954"/>
        <end position="986"/>
    </location>
</feature>
<comment type="caution">
    <text evidence="5">The sequence shown here is derived from an EMBL/GenBank/DDBJ whole genome shotgun (WGS) entry which is preliminary data.</text>
</comment>
<feature type="repeat" description="ANK" evidence="3">
    <location>
        <begin position="789"/>
        <end position="821"/>
    </location>
</feature>
<evidence type="ECO:0000256" key="1">
    <source>
        <dbReference type="ARBA" id="ARBA00022737"/>
    </source>
</evidence>
<dbReference type="Proteomes" id="UP001240678">
    <property type="component" value="Unassembled WGS sequence"/>
</dbReference>
<dbReference type="Gene3D" id="3.40.50.300">
    <property type="entry name" value="P-loop containing nucleotide triphosphate hydrolases"/>
    <property type="match status" value="1"/>
</dbReference>
<dbReference type="PROSITE" id="PS50088">
    <property type="entry name" value="ANK_REPEAT"/>
    <property type="match status" value="10"/>
</dbReference>
<gene>
    <name evidence="5" type="ORF">CCOS01_11298</name>
</gene>
<dbReference type="InterPro" id="IPR007111">
    <property type="entry name" value="NACHT_NTPase"/>
</dbReference>
<reference evidence="5 6" key="1">
    <citation type="submission" date="2016-10" db="EMBL/GenBank/DDBJ databases">
        <title>The genome sequence of Colletotrichum fioriniae PJ7.</title>
        <authorList>
            <person name="Baroncelli R."/>
        </authorList>
    </citation>
    <scope>NUCLEOTIDE SEQUENCE [LARGE SCALE GENOMIC DNA]</scope>
    <source>
        <strain evidence="5 6">IMI 309622</strain>
    </source>
</reference>
<dbReference type="RefSeq" id="XP_060310183.1">
    <property type="nucleotide sequence ID" value="XM_060459451.1"/>
</dbReference>
<dbReference type="PANTHER" id="PTHR24171">
    <property type="entry name" value="ANKYRIN REPEAT DOMAIN-CONTAINING PROTEIN 39-RELATED"/>
    <property type="match status" value="1"/>
</dbReference>
<protein>
    <recommendedName>
        <fullName evidence="4">NACHT domain-containing protein</fullName>
    </recommendedName>
</protein>
<feature type="repeat" description="ANK" evidence="3">
    <location>
        <begin position="921"/>
        <end position="953"/>
    </location>
</feature>
<feature type="repeat" description="ANK" evidence="3">
    <location>
        <begin position="1188"/>
        <end position="1210"/>
    </location>
</feature>
<feature type="repeat" description="ANK" evidence="3">
    <location>
        <begin position="888"/>
        <end position="920"/>
    </location>
</feature>
<dbReference type="PANTHER" id="PTHR24171:SF9">
    <property type="entry name" value="ANKYRIN REPEAT DOMAIN-CONTAINING PROTEIN 39"/>
    <property type="match status" value="1"/>
</dbReference>
<dbReference type="SUPFAM" id="SSF52540">
    <property type="entry name" value="P-loop containing nucleoside triphosphate hydrolases"/>
    <property type="match status" value="1"/>
</dbReference>
<feature type="repeat" description="ANK" evidence="3">
    <location>
        <begin position="855"/>
        <end position="887"/>
    </location>
</feature>
<dbReference type="PROSITE" id="PS50297">
    <property type="entry name" value="ANK_REP_REGION"/>
    <property type="match status" value="10"/>
</dbReference>
<dbReference type="SMART" id="SM00248">
    <property type="entry name" value="ANK"/>
    <property type="match status" value="15"/>
</dbReference>
<dbReference type="Gene3D" id="1.25.40.20">
    <property type="entry name" value="Ankyrin repeat-containing domain"/>
    <property type="match status" value="6"/>
</dbReference>
<proteinExistence type="predicted"/>
<evidence type="ECO:0000256" key="3">
    <source>
        <dbReference type="PROSITE-ProRule" id="PRU00023"/>
    </source>
</evidence>
<dbReference type="InterPro" id="IPR056884">
    <property type="entry name" value="NPHP3-like_N"/>
</dbReference>
<dbReference type="Pfam" id="PF12796">
    <property type="entry name" value="Ank_2"/>
    <property type="match status" value="4"/>
</dbReference>